<keyword evidence="4" id="KW-1185">Reference proteome</keyword>
<gene>
    <name evidence="3" type="ORF">Pyn_40078</name>
</gene>
<evidence type="ECO:0000256" key="1">
    <source>
        <dbReference type="SAM" id="MobiDB-lite"/>
    </source>
</evidence>
<feature type="compositionally biased region" description="Basic and acidic residues" evidence="1">
    <location>
        <begin position="55"/>
        <end position="65"/>
    </location>
</feature>
<organism evidence="3 4">
    <name type="scientific">Prunus yedoensis var. nudiflora</name>
    <dbReference type="NCBI Taxonomy" id="2094558"/>
    <lineage>
        <taxon>Eukaryota</taxon>
        <taxon>Viridiplantae</taxon>
        <taxon>Streptophyta</taxon>
        <taxon>Embryophyta</taxon>
        <taxon>Tracheophyta</taxon>
        <taxon>Spermatophyta</taxon>
        <taxon>Magnoliopsida</taxon>
        <taxon>eudicotyledons</taxon>
        <taxon>Gunneridae</taxon>
        <taxon>Pentapetalae</taxon>
        <taxon>rosids</taxon>
        <taxon>fabids</taxon>
        <taxon>Rosales</taxon>
        <taxon>Rosaceae</taxon>
        <taxon>Amygdaloideae</taxon>
        <taxon>Amygdaleae</taxon>
        <taxon>Prunus</taxon>
    </lineage>
</organism>
<evidence type="ECO:0000313" key="3">
    <source>
        <dbReference type="EMBL" id="PQM33079.1"/>
    </source>
</evidence>
<keyword evidence="2" id="KW-0812">Transmembrane</keyword>
<dbReference type="EMBL" id="PJQY01003971">
    <property type="protein sequence ID" value="PQM33079.1"/>
    <property type="molecule type" value="Genomic_DNA"/>
</dbReference>
<reference evidence="3 4" key="1">
    <citation type="submission" date="2018-02" db="EMBL/GenBank/DDBJ databases">
        <title>Draft genome of wild Prunus yedoensis var. nudiflora.</title>
        <authorList>
            <person name="Baek S."/>
            <person name="Kim J.-H."/>
            <person name="Choi K."/>
            <person name="Kim G.-B."/>
            <person name="Cho A."/>
            <person name="Jang H."/>
            <person name="Shin C.-H."/>
            <person name="Yu H.-J."/>
            <person name="Mun J.-H."/>
        </authorList>
    </citation>
    <scope>NUCLEOTIDE SEQUENCE [LARGE SCALE GENOMIC DNA]</scope>
    <source>
        <strain evidence="4">cv. Jeju island</strain>
        <tissue evidence="3">Leaf</tissue>
    </source>
</reference>
<evidence type="ECO:0000313" key="4">
    <source>
        <dbReference type="Proteomes" id="UP000250321"/>
    </source>
</evidence>
<feature type="region of interest" description="Disordered" evidence="1">
    <location>
        <begin position="48"/>
        <end position="73"/>
    </location>
</feature>
<proteinExistence type="predicted"/>
<accession>A0A314UDT7</accession>
<feature type="transmembrane region" description="Helical" evidence="2">
    <location>
        <begin position="22"/>
        <end position="42"/>
    </location>
</feature>
<keyword evidence="2" id="KW-1133">Transmembrane helix</keyword>
<comment type="caution">
    <text evidence="3">The sequence shown here is derived from an EMBL/GenBank/DDBJ whole genome shotgun (WGS) entry which is preliminary data.</text>
</comment>
<sequence>MGGSLPRVNSFSPHFHGVGPGFWQLELLGTILLPIFMGLAGYSATGAENSGDVGVPHDKPMEIGRVESPGCLP</sequence>
<keyword evidence="2" id="KW-0472">Membrane</keyword>
<dbReference type="AlphaFoldDB" id="A0A314UDT7"/>
<dbReference type="Proteomes" id="UP000250321">
    <property type="component" value="Unassembled WGS sequence"/>
</dbReference>
<name>A0A314UDT7_PRUYE</name>
<evidence type="ECO:0000256" key="2">
    <source>
        <dbReference type="SAM" id="Phobius"/>
    </source>
</evidence>
<protein>
    <submittedName>
        <fullName evidence="3">Uncharacterized protein</fullName>
    </submittedName>
</protein>